<feature type="domain" description="MobA/VirD2-like nuclease" evidence="1">
    <location>
        <begin position="17"/>
        <end position="146"/>
    </location>
</feature>
<name>A0A923N3F5_9FLAO</name>
<dbReference type="AlphaFoldDB" id="A0A923N3F5"/>
<dbReference type="Proteomes" id="UP000641454">
    <property type="component" value="Unassembled WGS sequence"/>
</dbReference>
<dbReference type="EMBL" id="JACRUL010000094">
    <property type="protein sequence ID" value="MBC5846257.1"/>
    <property type="molecule type" value="Genomic_DNA"/>
</dbReference>
<gene>
    <name evidence="2" type="ORF">H8R25_17725</name>
</gene>
<organism evidence="2 3">
    <name type="scientific">Flavobacterium muglaense</name>
    <dbReference type="NCBI Taxonomy" id="2764716"/>
    <lineage>
        <taxon>Bacteria</taxon>
        <taxon>Pseudomonadati</taxon>
        <taxon>Bacteroidota</taxon>
        <taxon>Flavobacteriia</taxon>
        <taxon>Flavobacteriales</taxon>
        <taxon>Flavobacteriaceae</taxon>
        <taxon>Flavobacterium</taxon>
    </lineage>
</organism>
<comment type="caution">
    <text evidence="2">The sequence shown here is derived from an EMBL/GenBank/DDBJ whole genome shotgun (WGS) entry which is preliminary data.</text>
</comment>
<dbReference type="RefSeq" id="WP_187021756.1">
    <property type="nucleotide sequence ID" value="NZ_JACRUK010000093.1"/>
</dbReference>
<accession>A0A923N3F5</accession>
<evidence type="ECO:0000259" key="1">
    <source>
        <dbReference type="Pfam" id="PF03432"/>
    </source>
</evidence>
<dbReference type="Pfam" id="PF03432">
    <property type="entry name" value="Relaxase"/>
    <property type="match status" value="1"/>
</dbReference>
<proteinExistence type="predicted"/>
<keyword evidence="3" id="KW-1185">Reference proteome</keyword>
<evidence type="ECO:0000313" key="3">
    <source>
        <dbReference type="Proteomes" id="UP000641454"/>
    </source>
</evidence>
<reference evidence="2 3" key="1">
    <citation type="submission" date="2020-08" db="EMBL/GenBank/DDBJ databases">
        <title>Description of novel Flavobacterium F-392 isolate.</title>
        <authorList>
            <person name="Saticioglu I.B."/>
            <person name="Duman M."/>
            <person name="Altun S."/>
        </authorList>
    </citation>
    <scope>NUCLEOTIDE SEQUENCE [LARGE SCALE GENOMIC DNA]</scope>
    <source>
        <strain evidence="2 3">F-392</strain>
    </source>
</reference>
<sequence>MVSKAKAVRGSAQSIDYIMSDKEMGDALILDSNGLAGENGNEMLSEMRFVQQSNTNCHNNCVSIVLSPSDEKKFTTEELKELTQDHLKNLGLDKNQYLATVHESTGQQHIHIFANRIDSNGKALNDSNIHLKAHESAEKLAKDRGLKTAKEVTQGKEISTKPTRDRIFKAYEESKNASKTFPEFQKEMNKRGIDVIESRNNKGELQGLKFTDKKSLETFKASDIKKGVGIPDLAKSGVSFAPSAKLTPPLAINVAGIAKDIAVKVANLIYKQSKGMGY</sequence>
<dbReference type="InterPro" id="IPR005094">
    <property type="entry name" value="Endonuclease_MobA/VirD2"/>
</dbReference>
<protein>
    <submittedName>
        <fullName evidence="2">Relaxase/mobilization nuclease domain-containing protein</fullName>
    </submittedName>
</protein>
<evidence type="ECO:0000313" key="2">
    <source>
        <dbReference type="EMBL" id="MBC5846257.1"/>
    </source>
</evidence>